<dbReference type="AlphaFoldDB" id="A0A183L3Q9"/>
<dbReference type="WBParaSite" id="SCUD_0002197001-mRNA-1">
    <property type="protein sequence ID" value="SCUD_0002197001-mRNA-1"/>
    <property type="gene ID" value="SCUD_0002197001"/>
</dbReference>
<reference evidence="4" key="1">
    <citation type="submission" date="2016-06" db="UniProtKB">
        <authorList>
            <consortium name="WormBaseParasite"/>
        </authorList>
    </citation>
    <scope>IDENTIFICATION</scope>
</reference>
<keyword evidence="3" id="KW-1185">Reference proteome</keyword>
<protein>
    <submittedName>
        <fullName evidence="4">CCAAT/enhancer-binding protein zeta</fullName>
    </submittedName>
</protein>
<evidence type="ECO:0000313" key="3">
    <source>
        <dbReference type="Proteomes" id="UP000279833"/>
    </source>
</evidence>
<name>A0A183L3Q9_9TREM</name>
<feature type="region of interest" description="Disordered" evidence="1">
    <location>
        <begin position="129"/>
        <end position="149"/>
    </location>
</feature>
<sequence length="149" mass="16150">MIDTATKPSLLDNSDSTTEAALAAVLGVGHARSQYHSNLLTDDDLNNIVTGDDNDNRGYFGMGLDIDDAAAFLMSLSSNNEGRKRSSGSENILHIPFENNNYMNHLNMLCPDMYGGVNFLSHERVSPGMTVNSHYDSDSDTTQKGSGSR</sequence>
<dbReference type="Proteomes" id="UP000279833">
    <property type="component" value="Unassembled WGS sequence"/>
</dbReference>
<dbReference type="EMBL" id="UZAK01047966">
    <property type="protein sequence ID" value="VDP77213.1"/>
    <property type="molecule type" value="Genomic_DNA"/>
</dbReference>
<evidence type="ECO:0000313" key="4">
    <source>
        <dbReference type="WBParaSite" id="SCUD_0002197001-mRNA-1"/>
    </source>
</evidence>
<evidence type="ECO:0000313" key="2">
    <source>
        <dbReference type="EMBL" id="VDP77213.1"/>
    </source>
</evidence>
<evidence type="ECO:0000256" key="1">
    <source>
        <dbReference type="SAM" id="MobiDB-lite"/>
    </source>
</evidence>
<gene>
    <name evidence="2" type="ORF">SCUD_LOCUS21967</name>
</gene>
<dbReference type="STRING" id="6186.A0A183L3Q9"/>
<organism evidence="4">
    <name type="scientific">Schistosoma curassoni</name>
    <dbReference type="NCBI Taxonomy" id="6186"/>
    <lineage>
        <taxon>Eukaryota</taxon>
        <taxon>Metazoa</taxon>
        <taxon>Spiralia</taxon>
        <taxon>Lophotrochozoa</taxon>
        <taxon>Platyhelminthes</taxon>
        <taxon>Trematoda</taxon>
        <taxon>Digenea</taxon>
        <taxon>Strigeidida</taxon>
        <taxon>Schistosomatoidea</taxon>
        <taxon>Schistosomatidae</taxon>
        <taxon>Schistosoma</taxon>
    </lineage>
</organism>
<proteinExistence type="predicted"/>
<accession>A0A183L3Q9</accession>
<reference evidence="2 3" key="2">
    <citation type="submission" date="2018-11" db="EMBL/GenBank/DDBJ databases">
        <authorList>
            <consortium name="Pathogen Informatics"/>
        </authorList>
    </citation>
    <scope>NUCLEOTIDE SEQUENCE [LARGE SCALE GENOMIC DNA]</scope>
    <source>
        <strain evidence="2">Dakar</strain>
        <strain evidence="3">Dakar, Senegal</strain>
    </source>
</reference>